<proteinExistence type="predicted"/>
<sequence length="255" mass="28855">MDEKKKIILKLENICQSYVVKDGVKDAVDNVSLEIYNNEFLVILGPGYCGKTVLMNMIAGLEKPVGGKIYLDGEEIHGSDSRIGMVFQSLNLMPWRTVMANVEFGLEIAGVSKEERRKTAQKYIDLVGLTGFENSYPHELSGGMKQRVGIARAYTNNPEILLMDEPFGQLDAQTRYAMEDEVLRIWEQEKRTIIFVTNNIEEAVYLADRIVVLSKCPAKVKAIYDLKDLPRPRNMTDPEFLKVRSEISDNTDLAL</sequence>
<dbReference type="InterPro" id="IPR027417">
    <property type="entry name" value="P-loop_NTPase"/>
</dbReference>
<dbReference type="InterPro" id="IPR003439">
    <property type="entry name" value="ABC_transporter-like_ATP-bd"/>
</dbReference>
<keyword evidence="2" id="KW-0547">Nucleotide-binding</keyword>
<dbReference type="PROSITE" id="PS50893">
    <property type="entry name" value="ABC_TRANSPORTER_2"/>
    <property type="match status" value="1"/>
</dbReference>
<dbReference type="GO" id="GO:0005524">
    <property type="term" value="F:ATP binding"/>
    <property type="evidence" value="ECO:0007669"/>
    <property type="project" value="UniProtKB-KW"/>
</dbReference>
<evidence type="ECO:0000256" key="2">
    <source>
        <dbReference type="ARBA" id="ARBA00022741"/>
    </source>
</evidence>
<dbReference type="SUPFAM" id="SSF52540">
    <property type="entry name" value="P-loop containing nucleoside triphosphate hydrolases"/>
    <property type="match status" value="1"/>
</dbReference>
<dbReference type="AlphaFoldDB" id="A0A923RKX2"/>
<dbReference type="InterPro" id="IPR003593">
    <property type="entry name" value="AAA+_ATPase"/>
</dbReference>
<dbReference type="CDD" id="cd03293">
    <property type="entry name" value="ABC_NrtD_SsuB_transporters"/>
    <property type="match status" value="1"/>
</dbReference>
<accession>A0A923RKX2</accession>
<dbReference type="PROSITE" id="PS00211">
    <property type="entry name" value="ABC_TRANSPORTER_1"/>
    <property type="match status" value="1"/>
</dbReference>
<evidence type="ECO:0000259" key="4">
    <source>
        <dbReference type="PROSITE" id="PS50893"/>
    </source>
</evidence>
<feature type="domain" description="ABC transporter" evidence="4">
    <location>
        <begin position="9"/>
        <end position="240"/>
    </location>
</feature>
<dbReference type="InterPro" id="IPR050166">
    <property type="entry name" value="ABC_transporter_ATP-bind"/>
</dbReference>
<dbReference type="Pfam" id="PF00005">
    <property type="entry name" value="ABC_tran"/>
    <property type="match status" value="1"/>
</dbReference>
<organism evidence="5 6">
    <name type="scientific">Anaerosacchariphilus hominis</name>
    <dbReference type="NCBI Taxonomy" id="2763017"/>
    <lineage>
        <taxon>Bacteria</taxon>
        <taxon>Bacillati</taxon>
        <taxon>Bacillota</taxon>
        <taxon>Clostridia</taxon>
        <taxon>Lachnospirales</taxon>
        <taxon>Lachnospiraceae</taxon>
        <taxon>Anaerosacchariphilus</taxon>
    </lineage>
</organism>
<dbReference type="EMBL" id="JACOOR010000001">
    <property type="protein sequence ID" value="MBC5658629.1"/>
    <property type="molecule type" value="Genomic_DNA"/>
</dbReference>
<name>A0A923RKX2_9FIRM</name>
<evidence type="ECO:0000256" key="3">
    <source>
        <dbReference type="ARBA" id="ARBA00022840"/>
    </source>
</evidence>
<dbReference type="InterPro" id="IPR017871">
    <property type="entry name" value="ABC_transporter-like_CS"/>
</dbReference>
<comment type="caution">
    <text evidence="5">The sequence shown here is derived from an EMBL/GenBank/DDBJ whole genome shotgun (WGS) entry which is preliminary data.</text>
</comment>
<dbReference type="Proteomes" id="UP000649345">
    <property type="component" value="Unassembled WGS sequence"/>
</dbReference>
<evidence type="ECO:0000256" key="1">
    <source>
        <dbReference type="ARBA" id="ARBA00022448"/>
    </source>
</evidence>
<dbReference type="RefSeq" id="WP_186872677.1">
    <property type="nucleotide sequence ID" value="NZ_JACOOR010000001.1"/>
</dbReference>
<keyword evidence="6" id="KW-1185">Reference proteome</keyword>
<dbReference type="Gene3D" id="3.40.50.300">
    <property type="entry name" value="P-loop containing nucleotide triphosphate hydrolases"/>
    <property type="match status" value="1"/>
</dbReference>
<gene>
    <name evidence="5" type="ORF">H8S44_02355</name>
</gene>
<keyword evidence="3 5" id="KW-0067">ATP-binding</keyword>
<evidence type="ECO:0000313" key="5">
    <source>
        <dbReference type="EMBL" id="MBC5658629.1"/>
    </source>
</evidence>
<evidence type="ECO:0000313" key="6">
    <source>
        <dbReference type="Proteomes" id="UP000649345"/>
    </source>
</evidence>
<dbReference type="GO" id="GO:0016887">
    <property type="term" value="F:ATP hydrolysis activity"/>
    <property type="evidence" value="ECO:0007669"/>
    <property type="project" value="InterPro"/>
</dbReference>
<dbReference type="SMART" id="SM00382">
    <property type="entry name" value="AAA"/>
    <property type="match status" value="1"/>
</dbReference>
<reference evidence="5" key="1">
    <citation type="submission" date="2020-08" db="EMBL/GenBank/DDBJ databases">
        <title>Genome public.</title>
        <authorList>
            <person name="Liu C."/>
            <person name="Sun Q."/>
        </authorList>
    </citation>
    <scope>NUCLEOTIDE SEQUENCE</scope>
    <source>
        <strain evidence="5">NSJ-68</strain>
    </source>
</reference>
<protein>
    <submittedName>
        <fullName evidence="5">ABC transporter ATP-binding protein</fullName>
    </submittedName>
</protein>
<keyword evidence="1" id="KW-0813">Transport</keyword>
<dbReference type="PANTHER" id="PTHR42788:SF13">
    <property type="entry name" value="ALIPHATIC SULFONATES IMPORT ATP-BINDING PROTEIN SSUB"/>
    <property type="match status" value="1"/>
</dbReference>
<dbReference type="PANTHER" id="PTHR42788">
    <property type="entry name" value="TAURINE IMPORT ATP-BINDING PROTEIN-RELATED"/>
    <property type="match status" value="1"/>
</dbReference>